<dbReference type="PROSITE" id="PS51938">
    <property type="entry name" value="SUZ_C"/>
    <property type="match status" value="1"/>
</dbReference>
<organism evidence="3 4">
    <name type="scientific">Rhynchosporium graminicola</name>
    <dbReference type="NCBI Taxonomy" id="2792576"/>
    <lineage>
        <taxon>Eukaryota</taxon>
        <taxon>Fungi</taxon>
        <taxon>Dikarya</taxon>
        <taxon>Ascomycota</taxon>
        <taxon>Pezizomycotina</taxon>
        <taxon>Leotiomycetes</taxon>
        <taxon>Helotiales</taxon>
        <taxon>Ploettnerulaceae</taxon>
        <taxon>Rhynchosporium</taxon>
    </lineage>
</organism>
<feature type="region of interest" description="Disordered" evidence="1">
    <location>
        <begin position="1"/>
        <end position="28"/>
    </location>
</feature>
<dbReference type="EMBL" id="FJUW01000004">
    <property type="protein sequence ID" value="CZS90813.1"/>
    <property type="molecule type" value="Genomic_DNA"/>
</dbReference>
<feature type="compositionally biased region" description="Basic and acidic residues" evidence="1">
    <location>
        <begin position="213"/>
        <end position="229"/>
    </location>
</feature>
<dbReference type="InterPro" id="IPR024642">
    <property type="entry name" value="SUZ-C"/>
</dbReference>
<dbReference type="InParanoid" id="A0A1E1JYC8"/>
<feature type="region of interest" description="Disordered" evidence="1">
    <location>
        <begin position="96"/>
        <end position="251"/>
    </location>
</feature>
<protein>
    <recommendedName>
        <fullName evidence="2">SUZ-C domain-containing protein</fullName>
    </recommendedName>
</protein>
<gene>
    <name evidence="3" type="ORF">RCO7_06710</name>
</gene>
<dbReference type="STRING" id="914237.A0A1E1JYC8"/>
<accession>A0A1E1JYC8</accession>
<name>A0A1E1JYC8_9HELO</name>
<dbReference type="Proteomes" id="UP000178129">
    <property type="component" value="Unassembled WGS sequence"/>
</dbReference>
<comment type="caution">
    <text evidence="3">The sequence shown here is derived from an EMBL/GenBank/DDBJ whole genome shotgun (WGS) entry which is preliminary data.</text>
</comment>
<sequence length="251" mass="27608">MSKKASIPDAWDDDDWNTKADQADAAAEAAKVEEQVKLTKAQRLAQHAEANKKIWESADEPEVPYFLAAREAQAPPLKQEFKPALKVLSRKPTPKMIQRVDPATGLAKMTIEDDEEEEVQKDQPTQAELKARAEKARQEKQRKYNEARARIFVTGSGSSTPGNVTPPADSIRGKGRGRGNGRQEIPRPQSQSGSKELFDPNYSAKPGYTPRNGETRRSGTSTPKDEDQVIRAPRGPDSSGRGFGNRGGRTS</sequence>
<dbReference type="AlphaFoldDB" id="A0A1E1JYC8"/>
<keyword evidence="4" id="KW-1185">Reference proteome</keyword>
<evidence type="ECO:0000256" key="1">
    <source>
        <dbReference type="SAM" id="MobiDB-lite"/>
    </source>
</evidence>
<evidence type="ECO:0000313" key="4">
    <source>
        <dbReference type="Proteomes" id="UP000178129"/>
    </source>
</evidence>
<evidence type="ECO:0000313" key="3">
    <source>
        <dbReference type="EMBL" id="CZS90813.1"/>
    </source>
</evidence>
<feature type="domain" description="SUZ-C" evidence="2">
    <location>
        <begin position="208"/>
        <end position="247"/>
    </location>
</feature>
<proteinExistence type="predicted"/>
<evidence type="ECO:0000259" key="2">
    <source>
        <dbReference type="PROSITE" id="PS51938"/>
    </source>
</evidence>
<reference evidence="4" key="1">
    <citation type="submission" date="2016-03" db="EMBL/GenBank/DDBJ databases">
        <authorList>
            <person name="Ploux O."/>
        </authorList>
    </citation>
    <scope>NUCLEOTIDE SEQUENCE [LARGE SCALE GENOMIC DNA]</scope>
    <source>
        <strain evidence="4">UK7</strain>
    </source>
</reference>
<feature type="compositionally biased region" description="Basic and acidic residues" evidence="1">
    <location>
        <begin position="129"/>
        <end position="149"/>
    </location>
</feature>
<feature type="compositionally biased region" description="Gly residues" evidence="1">
    <location>
        <begin position="241"/>
        <end position="251"/>
    </location>
</feature>